<evidence type="ECO:0000313" key="1">
    <source>
        <dbReference type="EMBL" id="KAF8877822.1"/>
    </source>
</evidence>
<organism evidence="1 2">
    <name type="scientific">Gymnopilus junonius</name>
    <name type="common">Spectacular rustgill mushroom</name>
    <name type="synonym">Gymnopilus spectabilis subsp. junonius</name>
    <dbReference type="NCBI Taxonomy" id="109634"/>
    <lineage>
        <taxon>Eukaryota</taxon>
        <taxon>Fungi</taxon>
        <taxon>Dikarya</taxon>
        <taxon>Basidiomycota</taxon>
        <taxon>Agaricomycotina</taxon>
        <taxon>Agaricomycetes</taxon>
        <taxon>Agaricomycetidae</taxon>
        <taxon>Agaricales</taxon>
        <taxon>Agaricineae</taxon>
        <taxon>Hymenogastraceae</taxon>
        <taxon>Gymnopilus</taxon>
    </lineage>
</organism>
<dbReference type="AlphaFoldDB" id="A0A9P5TGD0"/>
<accession>A0A9P5TGD0</accession>
<keyword evidence="2" id="KW-1185">Reference proteome</keyword>
<dbReference type="OrthoDB" id="2995895at2759"/>
<sequence length="531" mass="59644">MKLASTTSQGLFSNISAELYPIIASHLPLYATSPTLLALALTNRHISDVVLPLLYSILVLKNEADALHVLQRLLDDPPFGRVVRELHVICELSNNIQNPNPPSAVIRRVEEVVSSGYLPFIHTFNLTISWGWYYDPERNLKQNEGYGNLSKAFVTTLKQNCPRLRCLILRNFGEYFKSIWIEESGILQAPDTTRLAIRLRDWTLQRSAVDKLFEHVSSLSASLHTLELIPGYMQSTSTSPIFNLDLPCLRSLTLSTSAEVDTEKSMAFFKRHPSIEYLDISLNDIRKTKCWFSSELPDRFLPNLLHLRARWAEARLLAPILPQLISLSIHRSINAQIPYLLRSVIPNGLPLLKSLDIGQSASVDNDITAIEGSLWYESKDGTFRQANKRNQSRTVFESFMHSIVRAAPNLEELAFHGSLFPILYFVSIANDLNDLPHLKHLYCEGSRYDIHSSADRLVFTSHAKEVADAVPSLVSITNVANVHPPFLTAKVGRNSSGGIAGVKTGKGFGMKIGYEDEAFPWAPRGSTRRWQ</sequence>
<dbReference type="EMBL" id="JADNYJ010000165">
    <property type="protein sequence ID" value="KAF8877822.1"/>
    <property type="molecule type" value="Genomic_DNA"/>
</dbReference>
<comment type="caution">
    <text evidence="1">The sequence shown here is derived from an EMBL/GenBank/DDBJ whole genome shotgun (WGS) entry which is preliminary data.</text>
</comment>
<reference evidence="1" key="1">
    <citation type="submission" date="2020-11" db="EMBL/GenBank/DDBJ databases">
        <authorList>
            <consortium name="DOE Joint Genome Institute"/>
            <person name="Ahrendt S."/>
            <person name="Riley R."/>
            <person name="Andreopoulos W."/>
            <person name="LaButti K."/>
            <person name="Pangilinan J."/>
            <person name="Ruiz-duenas F.J."/>
            <person name="Barrasa J.M."/>
            <person name="Sanchez-Garcia M."/>
            <person name="Camarero S."/>
            <person name="Miyauchi S."/>
            <person name="Serrano A."/>
            <person name="Linde D."/>
            <person name="Babiker R."/>
            <person name="Drula E."/>
            <person name="Ayuso-Fernandez I."/>
            <person name="Pacheco R."/>
            <person name="Padilla G."/>
            <person name="Ferreira P."/>
            <person name="Barriuso J."/>
            <person name="Kellner H."/>
            <person name="Castanera R."/>
            <person name="Alfaro M."/>
            <person name="Ramirez L."/>
            <person name="Pisabarro A.G."/>
            <person name="Kuo A."/>
            <person name="Tritt A."/>
            <person name="Lipzen A."/>
            <person name="He G."/>
            <person name="Yan M."/>
            <person name="Ng V."/>
            <person name="Cullen D."/>
            <person name="Martin F."/>
            <person name="Rosso M.-N."/>
            <person name="Henrissat B."/>
            <person name="Hibbett D."/>
            <person name="Martinez A.T."/>
            <person name="Grigoriev I.V."/>
        </authorList>
    </citation>
    <scope>NUCLEOTIDE SEQUENCE</scope>
    <source>
        <strain evidence="1">AH 44721</strain>
    </source>
</reference>
<evidence type="ECO:0000313" key="2">
    <source>
        <dbReference type="Proteomes" id="UP000724874"/>
    </source>
</evidence>
<dbReference type="Proteomes" id="UP000724874">
    <property type="component" value="Unassembled WGS sequence"/>
</dbReference>
<dbReference type="SUPFAM" id="SSF52047">
    <property type="entry name" value="RNI-like"/>
    <property type="match status" value="1"/>
</dbReference>
<dbReference type="InterPro" id="IPR032675">
    <property type="entry name" value="LRR_dom_sf"/>
</dbReference>
<name>A0A9P5TGD0_GYMJU</name>
<gene>
    <name evidence="1" type="ORF">CPB84DRAFT_1966265</name>
</gene>
<protein>
    <submittedName>
        <fullName evidence="1">Uncharacterized protein</fullName>
    </submittedName>
</protein>
<proteinExistence type="predicted"/>
<dbReference type="Gene3D" id="3.80.10.10">
    <property type="entry name" value="Ribonuclease Inhibitor"/>
    <property type="match status" value="1"/>
</dbReference>